<proteinExistence type="predicted"/>
<organism evidence="1 2">
    <name type="scientific">Ochrobactrum chromiisoli</name>
    <dbReference type="NCBI Taxonomy" id="2993941"/>
    <lineage>
        <taxon>Bacteria</taxon>
        <taxon>Pseudomonadati</taxon>
        <taxon>Pseudomonadota</taxon>
        <taxon>Alphaproteobacteria</taxon>
        <taxon>Hyphomicrobiales</taxon>
        <taxon>Brucellaceae</taxon>
        <taxon>Brucella/Ochrobactrum group</taxon>
        <taxon>Ochrobactrum</taxon>
    </lineage>
</organism>
<sequence>MAIVVKGDTLPDECVSVVNGFGIGYNELADVYLIPGGIQLLPSEQSYYEIVFLSGRNGSLINKFRSLSPSKTTIKVISYNNHYVFLGLYPFSGNSDIPEGFVSGIGYAYSSGADMTKINVIDLPGELKDSCFYTVTYDKKNRNYYFGGVLPDYDGAAYVIIDEVEKKYKGCIKIKSHINITAFQPLCSNNGVLYVPSNTPGKVYNCIDKYDVHGNVFIGSIIALNTFDSYLTIHGINLDDYNNILYIIVTYKDIGNNFTEVQIYDINKGEFIGHFLLNLMLADGQRTYLDSKLKRLYLCSSENMIVVVDLNKKKIVNTIKIETNGRICYFIYSERNNSALVITDLNSPDSLLQCFIIKDINTVDSTVLS</sequence>
<name>A0ABT3QI92_9HYPH</name>
<keyword evidence="2" id="KW-1185">Reference proteome</keyword>
<protein>
    <submittedName>
        <fullName evidence="1">Uncharacterized protein</fullName>
    </submittedName>
</protein>
<dbReference type="EMBL" id="JAPHAV010000001">
    <property type="protein sequence ID" value="MCX2695326.1"/>
    <property type="molecule type" value="Genomic_DNA"/>
</dbReference>
<dbReference type="InterPro" id="IPR011048">
    <property type="entry name" value="Haem_d1_sf"/>
</dbReference>
<dbReference type="RefSeq" id="WP_265982461.1">
    <property type="nucleotide sequence ID" value="NZ_JAPHAV010000001.1"/>
</dbReference>
<gene>
    <name evidence="1" type="ORF">OPR82_00865</name>
</gene>
<reference evidence="1 2" key="1">
    <citation type="submission" date="2022-11" db="EMBL/GenBank/DDBJ databases">
        <title>Brucella sp. YY2X, whole genome shotgun sequencing project.</title>
        <authorList>
            <person name="Yang Y."/>
        </authorList>
    </citation>
    <scope>NUCLEOTIDE SEQUENCE [LARGE SCALE GENOMIC DNA]</scope>
    <source>
        <strain evidence="1 2">YY2X</strain>
    </source>
</reference>
<dbReference type="Proteomes" id="UP001301216">
    <property type="component" value="Unassembled WGS sequence"/>
</dbReference>
<accession>A0ABT3QI92</accession>
<dbReference type="SUPFAM" id="SSF51004">
    <property type="entry name" value="C-terminal (heme d1) domain of cytochrome cd1-nitrite reductase"/>
    <property type="match status" value="1"/>
</dbReference>
<evidence type="ECO:0000313" key="2">
    <source>
        <dbReference type="Proteomes" id="UP001301216"/>
    </source>
</evidence>
<comment type="caution">
    <text evidence="1">The sequence shown here is derived from an EMBL/GenBank/DDBJ whole genome shotgun (WGS) entry which is preliminary data.</text>
</comment>
<evidence type="ECO:0000313" key="1">
    <source>
        <dbReference type="EMBL" id="MCX2695326.1"/>
    </source>
</evidence>